<dbReference type="InterPro" id="IPR027421">
    <property type="entry name" value="DNA_pol_lamdba_lyase_dom_sf"/>
</dbReference>
<dbReference type="Gene3D" id="1.10.150.110">
    <property type="entry name" value="DNA polymerase beta, N-terminal domain-like"/>
    <property type="match status" value="2"/>
</dbReference>
<protein>
    <submittedName>
        <fullName evidence="1">Helix-hairpin-helix domain protein</fullName>
    </submittedName>
</protein>
<evidence type="ECO:0000313" key="1">
    <source>
        <dbReference type="EMBL" id="QBK87248.1"/>
    </source>
</evidence>
<name>A0A481YVM6_9VIRU</name>
<dbReference type="EMBL" id="MK500346">
    <property type="protein sequence ID" value="QBK87248.1"/>
    <property type="molecule type" value="Genomic_DNA"/>
</dbReference>
<dbReference type="SUPFAM" id="SSF47802">
    <property type="entry name" value="DNA polymerase beta, N-terminal domain-like"/>
    <property type="match status" value="2"/>
</dbReference>
<proteinExistence type="predicted"/>
<accession>A0A481YVM6</accession>
<organism evidence="1">
    <name type="scientific">Marseillevirus LCMAC201</name>
    <dbReference type="NCBI Taxonomy" id="2506605"/>
    <lineage>
        <taxon>Viruses</taxon>
        <taxon>Varidnaviria</taxon>
        <taxon>Bamfordvirae</taxon>
        <taxon>Nucleocytoviricota</taxon>
        <taxon>Megaviricetes</taxon>
        <taxon>Pimascovirales</taxon>
        <taxon>Pimascovirales incertae sedis</taxon>
        <taxon>Marseilleviridae</taxon>
    </lineage>
</organism>
<gene>
    <name evidence="1" type="ORF">LCMAC201_01500</name>
</gene>
<sequence length="383" mass="44308">MVIFYQMTASYSKNTGYYQKRADYYNHIREFPLQEENVYINVYSCIVNLYNNFHQFGIQYFELHHQPSRSWEIGLTAIRDIEGLARCWGHAQEITELIERWRAFITFTSQALVSEKNISIEETSELLSDSLESLMNSILEVMPAYVSWIPTAQLEENQPIVDFLQERGNTYRAMGNSKFYAYDRVVDAIASAAIPINDANCVYIKGVGPRIAEHIRNFLSETATPEEESSTDAKETDKSETFVAATTRRFEHLVPSHNSVPAVIEPVQPDHTDECGHSRPGVARRKPFPDIERPAVYNSVNQSLADYLWRCSIDFYWSKQMGRAWAWRRAAETVCVTQDVVQSAVDNQQLPYIGEKMSDVVREFYQYYDVSPVEPLRKRQRVK</sequence>
<reference evidence="1" key="1">
    <citation type="journal article" date="2019" name="MBio">
        <title>Virus Genomes from Deep Sea Sediments Expand the Ocean Megavirome and Support Independent Origins of Viral Gigantism.</title>
        <authorList>
            <person name="Backstrom D."/>
            <person name="Yutin N."/>
            <person name="Jorgensen S.L."/>
            <person name="Dharamshi J."/>
            <person name="Homa F."/>
            <person name="Zaremba-Niedwiedzka K."/>
            <person name="Spang A."/>
            <person name="Wolf Y.I."/>
            <person name="Koonin E.V."/>
            <person name="Ettema T.J."/>
        </authorList>
    </citation>
    <scope>NUCLEOTIDE SEQUENCE</scope>
</reference>